<dbReference type="OrthoDB" id="3039677at2759"/>
<dbReference type="Pfam" id="PF02992">
    <property type="entry name" value="Transposase_21"/>
    <property type="match status" value="1"/>
</dbReference>
<evidence type="ECO:0000313" key="2">
    <source>
        <dbReference type="Proteomes" id="UP000027222"/>
    </source>
</evidence>
<feature type="non-terminal residue" evidence="1">
    <location>
        <position position="1"/>
    </location>
</feature>
<gene>
    <name evidence="1" type="ORF">GALMADRAFT_44826</name>
</gene>
<organism evidence="1 2">
    <name type="scientific">Galerina marginata (strain CBS 339.88)</name>
    <dbReference type="NCBI Taxonomy" id="685588"/>
    <lineage>
        <taxon>Eukaryota</taxon>
        <taxon>Fungi</taxon>
        <taxon>Dikarya</taxon>
        <taxon>Basidiomycota</taxon>
        <taxon>Agaricomycotina</taxon>
        <taxon>Agaricomycetes</taxon>
        <taxon>Agaricomycetidae</taxon>
        <taxon>Agaricales</taxon>
        <taxon>Agaricineae</taxon>
        <taxon>Strophariaceae</taxon>
        <taxon>Galerina</taxon>
    </lineage>
</organism>
<protein>
    <submittedName>
        <fullName evidence="1">Uncharacterized protein</fullName>
    </submittedName>
</protein>
<accession>A0A067T6N3</accession>
<sequence length="189" mass="21268">LAMVCLSLPPDIRYLEENIYLSGLIPGPHEPSLDAVNHFMAPLMHDLQVSYECGVYYSSSYKYPNGRTAHSGVIPVIADTQASKKVTGNCGHGSKYFCSRCRLPRNEISNIDPQTWPPGLTRTQHEAFAEKWKTAPNKNRQKLLVRANGVRWSALLLLKYWKPSDWTITEGAHVLLLGIIPRHCRDLLG</sequence>
<dbReference type="HOGENOM" id="CLU_078867_1_0_1"/>
<dbReference type="STRING" id="685588.A0A067T6N3"/>
<dbReference type="EMBL" id="KL142382">
    <property type="protein sequence ID" value="KDR74678.1"/>
    <property type="molecule type" value="Genomic_DNA"/>
</dbReference>
<keyword evidence="2" id="KW-1185">Reference proteome</keyword>
<name>A0A067T6N3_GALM3</name>
<reference evidence="2" key="1">
    <citation type="journal article" date="2014" name="Proc. Natl. Acad. Sci. U.S.A.">
        <title>Extensive sampling of basidiomycete genomes demonstrates inadequacy of the white-rot/brown-rot paradigm for wood decay fungi.</title>
        <authorList>
            <person name="Riley R."/>
            <person name="Salamov A.A."/>
            <person name="Brown D.W."/>
            <person name="Nagy L.G."/>
            <person name="Floudas D."/>
            <person name="Held B.W."/>
            <person name="Levasseur A."/>
            <person name="Lombard V."/>
            <person name="Morin E."/>
            <person name="Otillar R."/>
            <person name="Lindquist E.A."/>
            <person name="Sun H."/>
            <person name="LaButti K.M."/>
            <person name="Schmutz J."/>
            <person name="Jabbour D."/>
            <person name="Luo H."/>
            <person name="Baker S.E."/>
            <person name="Pisabarro A.G."/>
            <person name="Walton J.D."/>
            <person name="Blanchette R.A."/>
            <person name="Henrissat B."/>
            <person name="Martin F."/>
            <person name="Cullen D."/>
            <person name="Hibbett D.S."/>
            <person name="Grigoriev I.V."/>
        </authorList>
    </citation>
    <scope>NUCLEOTIDE SEQUENCE [LARGE SCALE GENOMIC DNA]</scope>
    <source>
        <strain evidence="2">CBS 339.88</strain>
    </source>
</reference>
<proteinExistence type="predicted"/>
<evidence type="ECO:0000313" key="1">
    <source>
        <dbReference type="EMBL" id="KDR74678.1"/>
    </source>
</evidence>
<dbReference type="InterPro" id="IPR004242">
    <property type="entry name" value="Transposase_21"/>
</dbReference>
<dbReference type="Proteomes" id="UP000027222">
    <property type="component" value="Unassembled WGS sequence"/>
</dbReference>
<feature type="non-terminal residue" evidence="1">
    <location>
        <position position="189"/>
    </location>
</feature>
<dbReference type="AlphaFoldDB" id="A0A067T6N3"/>